<keyword evidence="2" id="KW-1185">Reference proteome</keyword>
<evidence type="ECO:0000313" key="2">
    <source>
        <dbReference type="Proteomes" id="UP000887540"/>
    </source>
</evidence>
<dbReference type="InterPro" id="IPR007350">
    <property type="entry name" value="Transposase_Tc5_C"/>
</dbReference>
<sequence>MDGTMPDPMLVILQEQGYKKTGKLGPRVSQNLFKAENIVIESNTSGKLDKEIWQQWNKEVLAPKIRSKAFLLVDSLSTYGDLSFLEESGIEVVIMKDITKDVEKHRKIMKDKFKQGLKKKCDKLLEVFVIPPGGTKYVQPFDTSIFRTWKNMERKINDRLLMEDPDIDIDDRNNILKRMALIHRQLNSPRFKNMLLYSWYSSQYLDMRPGPFINPAVYCFHNTIESCNSQGCNETSFFRCGWCQSYLCSNHLFTNFHNCKNYRE</sequence>
<organism evidence="2 3">
    <name type="scientific">Acrobeloides nanus</name>
    <dbReference type="NCBI Taxonomy" id="290746"/>
    <lineage>
        <taxon>Eukaryota</taxon>
        <taxon>Metazoa</taxon>
        <taxon>Ecdysozoa</taxon>
        <taxon>Nematoda</taxon>
        <taxon>Chromadorea</taxon>
        <taxon>Rhabditida</taxon>
        <taxon>Tylenchina</taxon>
        <taxon>Cephalobomorpha</taxon>
        <taxon>Cephaloboidea</taxon>
        <taxon>Cephalobidae</taxon>
        <taxon>Acrobeloides</taxon>
    </lineage>
</organism>
<dbReference type="InterPro" id="IPR035896">
    <property type="entry name" value="AN1-like_Znf"/>
</dbReference>
<evidence type="ECO:0000259" key="1">
    <source>
        <dbReference type="Pfam" id="PF04236"/>
    </source>
</evidence>
<proteinExistence type="predicted"/>
<reference evidence="3" key="1">
    <citation type="submission" date="2022-11" db="UniProtKB">
        <authorList>
            <consortium name="WormBaseParasite"/>
        </authorList>
    </citation>
    <scope>IDENTIFICATION</scope>
</reference>
<dbReference type="Pfam" id="PF04236">
    <property type="entry name" value="Transp_Tc5_C"/>
    <property type="match status" value="1"/>
</dbReference>
<dbReference type="AlphaFoldDB" id="A0A914DHN3"/>
<evidence type="ECO:0000313" key="3">
    <source>
        <dbReference type="WBParaSite" id="ACRNAN_scaffold2500.g14802.t1"/>
    </source>
</evidence>
<feature type="domain" description="Transposase Tc5 C-terminal" evidence="1">
    <location>
        <begin position="199"/>
        <end position="259"/>
    </location>
</feature>
<accession>A0A914DHN3</accession>
<dbReference type="WBParaSite" id="ACRNAN_scaffold2500.g14802.t1">
    <property type="protein sequence ID" value="ACRNAN_scaffold2500.g14802.t1"/>
    <property type="gene ID" value="ACRNAN_scaffold2500.g14802"/>
</dbReference>
<protein>
    <submittedName>
        <fullName evidence="3">Transposase Tc5 C-terminal domain-containing protein</fullName>
    </submittedName>
</protein>
<dbReference type="SUPFAM" id="SSF118310">
    <property type="entry name" value="AN1-like Zinc finger"/>
    <property type="match status" value="1"/>
</dbReference>
<dbReference type="Proteomes" id="UP000887540">
    <property type="component" value="Unplaced"/>
</dbReference>
<name>A0A914DHN3_9BILA</name>